<evidence type="ECO:0000313" key="1">
    <source>
        <dbReference type="EMBL" id="KAI3362858.1"/>
    </source>
</evidence>
<dbReference type="Proteomes" id="UP000831701">
    <property type="component" value="Chromosome 14"/>
</dbReference>
<reference evidence="1" key="1">
    <citation type="submission" date="2022-04" db="EMBL/GenBank/DDBJ databases">
        <title>Jade perch genome.</title>
        <authorList>
            <person name="Chao B."/>
        </authorList>
    </citation>
    <scope>NUCLEOTIDE SEQUENCE</scope>
    <source>
        <strain evidence="1">CB-2022</strain>
    </source>
</reference>
<dbReference type="EMBL" id="CM041544">
    <property type="protein sequence ID" value="KAI3362858.1"/>
    <property type="molecule type" value="Genomic_DNA"/>
</dbReference>
<comment type="caution">
    <text evidence="1">The sequence shown here is derived from an EMBL/GenBank/DDBJ whole genome shotgun (WGS) entry which is preliminary data.</text>
</comment>
<evidence type="ECO:0000313" key="2">
    <source>
        <dbReference type="Proteomes" id="UP000831701"/>
    </source>
</evidence>
<organism evidence="1 2">
    <name type="scientific">Scortum barcoo</name>
    <name type="common">barcoo grunter</name>
    <dbReference type="NCBI Taxonomy" id="214431"/>
    <lineage>
        <taxon>Eukaryota</taxon>
        <taxon>Metazoa</taxon>
        <taxon>Chordata</taxon>
        <taxon>Craniata</taxon>
        <taxon>Vertebrata</taxon>
        <taxon>Euteleostomi</taxon>
        <taxon>Actinopterygii</taxon>
        <taxon>Neopterygii</taxon>
        <taxon>Teleostei</taxon>
        <taxon>Neoteleostei</taxon>
        <taxon>Acanthomorphata</taxon>
        <taxon>Eupercaria</taxon>
        <taxon>Centrarchiformes</taxon>
        <taxon>Terapontoidei</taxon>
        <taxon>Terapontidae</taxon>
        <taxon>Scortum</taxon>
    </lineage>
</organism>
<accession>A0ACB8W7V3</accession>
<gene>
    <name evidence="1" type="ORF">L3Q82_001896</name>
</gene>
<protein>
    <submittedName>
        <fullName evidence="1">Uncharacterized protein</fullName>
    </submittedName>
</protein>
<name>A0ACB8W7V3_9TELE</name>
<proteinExistence type="predicted"/>
<sequence>MEKYTKESLAAGIIHPSKAPLGAVFFFVEKKDSSTPRPCIDYRGLNNITADRSHLPSPCLPVESRSRPCIQSAQTPILFFSPFVVEVDASDVGVGADLSPETRPRRSPPPVRLFLPASNLR</sequence>
<keyword evidence="2" id="KW-1185">Reference proteome</keyword>